<feature type="region of interest" description="Disordered" evidence="8">
    <location>
        <begin position="415"/>
        <end position="482"/>
    </location>
</feature>
<dbReference type="InterPro" id="IPR022070">
    <property type="entry name" value="Caprin-1_C"/>
</dbReference>
<dbReference type="Pfam" id="PF18293">
    <property type="entry name" value="Caprin-1_dimer"/>
    <property type="match status" value="1"/>
</dbReference>
<keyword evidence="7" id="KW-0175">Coiled coil</keyword>
<accession>A0A060XI30</accession>
<evidence type="ECO:0000256" key="8">
    <source>
        <dbReference type="SAM" id="MobiDB-lite"/>
    </source>
</evidence>
<reference evidence="11" key="1">
    <citation type="journal article" date="2014" name="Nat. Commun.">
        <title>The rainbow trout genome provides novel insights into evolution after whole-genome duplication in vertebrates.</title>
        <authorList>
            <person name="Berthelot C."/>
            <person name="Brunet F."/>
            <person name="Chalopin D."/>
            <person name="Juanchich A."/>
            <person name="Bernard M."/>
            <person name="Noel B."/>
            <person name="Bento P."/>
            <person name="Da Silva C."/>
            <person name="Labadie K."/>
            <person name="Alberti A."/>
            <person name="Aury J.M."/>
            <person name="Louis A."/>
            <person name="Dehais P."/>
            <person name="Bardou P."/>
            <person name="Montfort J."/>
            <person name="Klopp C."/>
            <person name="Cabau C."/>
            <person name="Gaspin C."/>
            <person name="Thorgaard G.H."/>
            <person name="Boussaha M."/>
            <person name="Quillet E."/>
            <person name="Guyomard R."/>
            <person name="Galiana D."/>
            <person name="Bobe J."/>
            <person name="Volff J.N."/>
            <person name="Genet C."/>
            <person name="Wincker P."/>
            <person name="Jaillon O."/>
            <person name="Roest Crollius H."/>
            <person name="Guiguen Y."/>
        </authorList>
    </citation>
    <scope>NUCLEOTIDE SEQUENCE [LARGE SCALE GENOMIC DNA]</scope>
</reference>
<evidence type="ECO:0008006" key="13">
    <source>
        <dbReference type="Google" id="ProtNLM"/>
    </source>
</evidence>
<dbReference type="InterPro" id="IPR041637">
    <property type="entry name" value="Caprin-1_dimer"/>
</dbReference>
<feature type="coiled-coil region" evidence="7">
    <location>
        <begin position="116"/>
        <end position="151"/>
    </location>
</feature>
<dbReference type="GO" id="GO:0030154">
    <property type="term" value="P:cell differentiation"/>
    <property type="evidence" value="ECO:0007669"/>
    <property type="project" value="UniProtKB-KW"/>
</dbReference>
<organism evidence="11 12">
    <name type="scientific">Oncorhynchus mykiss</name>
    <name type="common">Rainbow trout</name>
    <name type="synonym">Salmo gairdneri</name>
    <dbReference type="NCBI Taxonomy" id="8022"/>
    <lineage>
        <taxon>Eukaryota</taxon>
        <taxon>Metazoa</taxon>
        <taxon>Chordata</taxon>
        <taxon>Craniata</taxon>
        <taxon>Vertebrata</taxon>
        <taxon>Euteleostomi</taxon>
        <taxon>Actinopterygii</taxon>
        <taxon>Neopterygii</taxon>
        <taxon>Teleostei</taxon>
        <taxon>Protacanthopterygii</taxon>
        <taxon>Salmoniformes</taxon>
        <taxon>Salmonidae</taxon>
        <taxon>Salmoninae</taxon>
        <taxon>Oncorhynchus</taxon>
    </lineage>
</organism>
<dbReference type="GO" id="GO:0005102">
    <property type="term" value="F:signaling receptor binding"/>
    <property type="evidence" value="ECO:0007669"/>
    <property type="project" value="TreeGrafter"/>
</dbReference>
<dbReference type="GO" id="GO:0003723">
    <property type="term" value="F:RNA binding"/>
    <property type="evidence" value="ECO:0007669"/>
    <property type="project" value="UniProtKB-KW"/>
</dbReference>
<dbReference type="Pfam" id="PF12287">
    <property type="entry name" value="Caprin-1_C"/>
    <property type="match status" value="1"/>
</dbReference>
<evidence type="ECO:0000313" key="12">
    <source>
        <dbReference type="Proteomes" id="UP000193380"/>
    </source>
</evidence>
<dbReference type="PaxDb" id="8022-A0A060XI30"/>
<comment type="similarity">
    <text evidence="2">Belongs to the caprin family.</text>
</comment>
<dbReference type="GO" id="GO:0017148">
    <property type="term" value="P:negative regulation of translation"/>
    <property type="evidence" value="ECO:0007669"/>
    <property type="project" value="UniProtKB-KW"/>
</dbReference>
<feature type="domain" description="Caprin-1 dimerization" evidence="10">
    <location>
        <begin position="139"/>
        <end position="253"/>
    </location>
</feature>
<comment type="subcellular location">
    <subcellularLocation>
        <location evidence="1">Cytoplasm</location>
    </subcellularLocation>
</comment>
<feature type="region of interest" description="Disordered" evidence="8">
    <location>
        <begin position="1"/>
        <end position="37"/>
    </location>
</feature>
<feature type="compositionally biased region" description="Basic and acidic residues" evidence="8">
    <location>
        <begin position="445"/>
        <end position="456"/>
    </location>
</feature>
<dbReference type="Proteomes" id="UP000193380">
    <property type="component" value="Unassembled WGS sequence"/>
</dbReference>
<keyword evidence="3" id="KW-0963">Cytoplasm</keyword>
<evidence type="ECO:0000313" key="11">
    <source>
        <dbReference type="EMBL" id="CDQ78887.1"/>
    </source>
</evidence>
<evidence type="ECO:0000256" key="4">
    <source>
        <dbReference type="ARBA" id="ARBA00022782"/>
    </source>
</evidence>
<dbReference type="PANTHER" id="PTHR22922">
    <property type="entry name" value="GPI-ANCHORED PROTEIN P137"/>
    <property type="match status" value="1"/>
</dbReference>
<evidence type="ECO:0000256" key="2">
    <source>
        <dbReference type="ARBA" id="ARBA00007950"/>
    </source>
</evidence>
<gene>
    <name evidence="11" type="ORF">GSONMT00002020001</name>
</gene>
<evidence type="ECO:0000259" key="9">
    <source>
        <dbReference type="Pfam" id="PF12287"/>
    </source>
</evidence>
<dbReference type="PANTHER" id="PTHR22922:SF5">
    <property type="entry name" value="CAPRIN-2"/>
    <property type="match status" value="1"/>
</dbReference>
<dbReference type="EMBL" id="FR905383">
    <property type="protein sequence ID" value="CDQ78887.1"/>
    <property type="molecule type" value="Genomic_DNA"/>
</dbReference>
<evidence type="ECO:0000256" key="3">
    <source>
        <dbReference type="ARBA" id="ARBA00022490"/>
    </source>
</evidence>
<keyword evidence="4" id="KW-0221">Differentiation</keyword>
<protein>
    <recommendedName>
        <fullName evidence="13">Caprin-1 dimerization domain-containing protein</fullName>
    </recommendedName>
</protein>
<dbReference type="GO" id="GO:0005737">
    <property type="term" value="C:cytoplasm"/>
    <property type="evidence" value="ECO:0007669"/>
    <property type="project" value="UniProtKB-SubCell"/>
</dbReference>
<sequence length="737" mass="80863">MVQLSPSPARDASPSPECSEKGRQGSPKAGSPKMGSHGGLSPLQLALGASTTIYQGYESYIEDGLICLKHKIRNLEKKKIKLEDYRKRLKHGESLNQDQIDAVEKYDEVIHNLQFAQELHKTLGGLTQELLKAQKKALRKEQMAKQEVEKRRLCVVLQVKFLLQTLQQHEHIRKDLLSARNPQLQVAELQSLLELAELLGVKRDNNVSLEEQMESAALVYLDLLEGKNKAVAGTTYKVLKAKLAKLMDCGYFDCVPPPPSKSPKEVEVPMTKKTVSETASLSSNSTTFLNRHYLPDTDPNGCRDTPVTQNWKAEFQAMKEQEPPDSWDMESDSTQPVIQKPWRGAAVFISKVPVTTKKENAEPKQALRVDTPVEVFNSQSSLPKDPILPKDPTLRKQQLEDLMTKIRGSFSFMQDSLLDGEGSPTNGHPRLGRHASGSPSPLVQRESRRSPVDHLPKTLHSTPLPSKLLPVDDEPNLTNGDGGSLESCDLDLTTEVLAHVTAIDPCLLLSESETACPSPPAPPPFYCRESSISITLDEKTSARTPISESGKQSPCNGVVPPCTPTPTQGQLFSTPPSRRTLSMAPSVPFQTMHSVFKVNAPLLPTGDFKSDIIPYSDSGNDLCYVTTSTQTPPDFAPLEDEHLQSVNQSECLVGSGGQIFLSPSQSGGTMGRSDQSYYRGSVRGIARGGKGLVHSYFRSSGGHRGIYPLVFSHPSILSFILSLYPIFCVCMSATDSD</sequence>
<name>A0A060XI30_ONCMY</name>
<dbReference type="GO" id="GO:0090263">
    <property type="term" value="P:positive regulation of canonical Wnt signaling pathway"/>
    <property type="evidence" value="ECO:0007669"/>
    <property type="project" value="TreeGrafter"/>
</dbReference>
<feature type="domain" description="Cytoplasmic activation/proliferation-associated protein-1 C term" evidence="9">
    <location>
        <begin position="399"/>
        <end position="707"/>
    </location>
</feature>
<keyword evidence="6" id="KW-0652">Protein synthesis inhibitor</keyword>
<proteinExistence type="inferred from homology"/>
<feature type="compositionally biased region" description="Low complexity" evidence="8">
    <location>
        <begin position="1"/>
        <end position="16"/>
    </location>
</feature>
<reference evidence="11" key="2">
    <citation type="submission" date="2014-03" db="EMBL/GenBank/DDBJ databases">
        <authorList>
            <person name="Genoscope - CEA"/>
        </authorList>
    </citation>
    <scope>NUCLEOTIDE SEQUENCE</scope>
</reference>
<evidence type="ECO:0000256" key="5">
    <source>
        <dbReference type="ARBA" id="ARBA00022884"/>
    </source>
</evidence>
<dbReference type="InterPro" id="IPR028816">
    <property type="entry name" value="Caprin"/>
</dbReference>
<evidence type="ECO:0000256" key="7">
    <source>
        <dbReference type="SAM" id="Coils"/>
    </source>
</evidence>
<keyword evidence="5" id="KW-0694">RNA-binding</keyword>
<evidence type="ECO:0000259" key="10">
    <source>
        <dbReference type="Pfam" id="PF18293"/>
    </source>
</evidence>
<dbReference type="AlphaFoldDB" id="A0A060XI30"/>
<dbReference type="STRING" id="8022.A0A060XI30"/>
<evidence type="ECO:0000256" key="6">
    <source>
        <dbReference type="ARBA" id="ARBA00023193"/>
    </source>
</evidence>
<evidence type="ECO:0000256" key="1">
    <source>
        <dbReference type="ARBA" id="ARBA00004496"/>
    </source>
</evidence>